<dbReference type="PROSITE" id="PS50800">
    <property type="entry name" value="SAP"/>
    <property type="match status" value="1"/>
</dbReference>
<dbReference type="SUPFAM" id="SSF68906">
    <property type="entry name" value="SAP domain"/>
    <property type="match status" value="1"/>
</dbReference>
<sequence length="575" mass="66604">MKEYDNMTLIELRNMCRVLCLPTKGKKAALIERIKAEKAKNCNKEDIESAKPAKEFLKVEKEQLDVTNNTSLGIENIERASKITLKEELENVPKDLKKTNTDSKSLLNTSVIDKINTHDTPHLKPVTSRKLKKVKIKFVKQMDTIVTNTQESVLAREIVHTVHDSDILALSIGKPPPLALRGKINIYSPIFARLAFSLPSSERYRFLCTLALVSKLWNFSVKFAWYHLILLEFPGKRTETWISSFDPTIQTFRLWYIHRQKEKQHVLELFKKNWIERLFRVYGQTFSYNFPTFEKELWFFGICYGLLSDPDERGQWEVSLRFWISRFILRLMSGESWESWHIFFSEMHDNMIIDAKRIGNSDIWRIECSDNKAWYISGQSGEAIGWDSSSGIRSAINIENITWKDLRFDWKKYISTIINESFPSELFDRIFFHGDSSLYPHGIHKSIKDPLRFSLAKRFVLSHVISYGISGSYESRPFSYCSNSKFILDLEKTYSVESVRLSGETAIYNQVLCQGLSYIQTTEVGMFVLDEIGLEVGDDVCGVRDIWALLLGCNTWGNAHDSITAEKMILSLFQT</sequence>
<dbReference type="InterPro" id="IPR003034">
    <property type="entry name" value="SAP_dom"/>
</dbReference>
<dbReference type="AlphaFoldDB" id="A0A899FM61"/>
<dbReference type="InterPro" id="IPR036361">
    <property type="entry name" value="SAP_dom_sf"/>
</dbReference>
<dbReference type="Proteomes" id="UP000663699">
    <property type="component" value="Chromosome 5"/>
</dbReference>
<name>A0A899FM61_9ASCO</name>
<proteinExistence type="predicted"/>
<evidence type="ECO:0000313" key="3">
    <source>
        <dbReference type="Proteomes" id="UP000663699"/>
    </source>
</evidence>
<evidence type="ECO:0000259" key="1">
    <source>
        <dbReference type="PROSITE" id="PS50800"/>
    </source>
</evidence>
<dbReference type="EMBL" id="CP054536">
    <property type="protein sequence ID" value="QSL65080.1"/>
    <property type="molecule type" value="Genomic_DNA"/>
</dbReference>
<gene>
    <name evidence="2" type="ORF">MERGE_002385</name>
</gene>
<reference evidence="2" key="1">
    <citation type="submission" date="2020-06" db="EMBL/GenBank/DDBJ databases">
        <title>Genomes of multiple members of Pneumocystis genus reveal paths to human pathogen Pneumocystis jirovecii.</title>
        <authorList>
            <person name="Cisse O.H."/>
            <person name="Ma L."/>
            <person name="Dekker J."/>
            <person name="Khil P."/>
            <person name="Jo J."/>
            <person name="Brenchley J."/>
            <person name="Blair R."/>
            <person name="Pahar B."/>
            <person name="Chabe M."/>
            <person name="Van Rompay K.A."/>
            <person name="Keesler R."/>
            <person name="Sukura A."/>
            <person name="Hirsch V."/>
            <person name="Kutty G."/>
            <person name="Liu Y."/>
            <person name="Peng L."/>
            <person name="Chen J."/>
            <person name="Song J."/>
            <person name="Weissenbacher-Lang C."/>
            <person name="Xu J."/>
            <person name="Upham N.S."/>
            <person name="Stajich J.E."/>
            <person name="Cuomo C.A."/>
            <person name="Cushion M.T."/>
            <person name="Kovacs J.A."/>
        </authorList>
    </citation>
    <scope>NUCLEOTIDE SEQUENCE</scope>
    <source>
        <strain evidence="2">2A</strain>
    </source>
</reference>
<evidence type="ECO:0000313" key="2">
    <source>
        <dbReference type="EMBL" id="QSL65080.1"/>
    </source>
</evidence>
<dbReference type="Pfam" id="PF02037">
    <property type="entry name" value="SAP"/>
    <property type="match status" value="1"/>
</dbReference>
<accession>A0A899FM61</accession>
<keyword evidence="3" id="KW-1185">Reference proteome</keyword>
<organism evidence="2 3">
    <name type="scientific">Pneumocystis wakefieldiae</name>
    <dbReference type="NCBI Taxonomy" id="38082"/>
    <lineage>
        <taxon>Eukaryota</taxon>
        <taxon>Fungi</taxon>
        <taxon>Dikarya</taxon>
        <taxon>Ascomycota</taxon>
        <taxon>Taphrinomycotina</taxon>
        <taxon>Pneumocystomycetes</taxon>
        <taxon>Pneumocystaceae</taxon>
        <taxon>Pneumocystis</taxon>
    </lineage>
</organism>
<feature type="domain" description="SAP" evidence="1">
    <location>
        <begin position="4"/>
        <end position="38"/>
    </location>
</feature>
<dbReference type="OrthoDB" id="2368680at2759"/>
<protein>
    <recommendedName>
        <fullName evidence="1">SAP domain-containing protein</fullName>
    </recommendedName>
</protein>
<dbReference type="Gene3D" id="1.10.720.30">
    <property type="entry name" value="SAP domain"/>
    <property type="match status" value="1"/>
</dbReference>